<comment type="caution">
    <text evidence="4">The sequence shown here is derived from an EMBL/GenBank/DDBJ whole genome shotgun (WGS) entry which is preliminary data.</text>
</comment>
<dbReference type="Pfam" id="PF00072">
    <property type="entry name" value="Response_reg"/>
    <property type="match status" value="1"/>
</dbReference>
<feature type="modified residue" description="4-aspartylphosphate" evidence="2">
    <location>
        <position position="68"/>
    </location>
</feature>
<dbReference type="InterPro" id="IPR001789">
    <property type="entry name" value="Sig_transdc_resp-reg_receiver"/>
</dbReference>
<feature type="domain" description="Response regulatory" evidence="3">
    <location>
        <begin position="19"/>
        <end position="134"/>
    </location>
</feature>
<dbReference type="InterPro" id="IPR050595">
    <property type="entry name" value="Bact_response_regulator"/>
</dbReference>
<dbReference type="AlphaFoldDB" id="A0A934IB85"/>
<dbReference type="SUPFAM" id="SSF52172">
    <property type="entry name" value="CheY-like"/>
    <property type="match status" value="1"/>
</dbReference>
<accession>A0A934IB85</accession>
<keyword evidence="1 2" id="KW-0597">Phosphoprotein</keyword>
<evidence type="ECO:0000256" key="2">
    <source>
        <dbReference type="PROSITE-ProRule" id="PRU00169"/>
    </source>
</evidence>
<proteinExistence type="predicted"/>
<dbReference type="EMBL" id="JAEINH010000004">
    <property type="protein sequence ID" value="MBI9114696.1"/>
    <property type="molecule type" value="Genomic_DNA"/>
</dbReference>
<gene>
    <name evidence="4" type="ORF">JAV76_06690</name>
</gene>
<dbReference type="Gene3D" id="3.40.50.2300">
    <property type="match status" value="1"/>
</dbReference>
<keyword evidence="5" id="KW-1185">Reference proteome</keyword>
<dbReference type="Proteomes" id="UP000602087">
    <property type="component" value="Unassembled WGS sequence"/>
</dbReference>
<organism evidence="4 5">
    <name type="scientific">Sanguibacter suaedae</name>
    <dbReference type="NCBI Taxonomy" id="2795737"/>
    <lineage>
        <taxon>Bacteria</taxon>
        <taxon>Bacillati</taxon>
        <taxon>Actinomycetota</taxon>
        <taxon>Actinomycetes</taxon>
        <taxon>Micrococcales</taxon>
        <taxon>Sanguibacteraceae</taxon>
        <taxon>Sanguibacter</taxon>
    </lineage>
</organism>
<dbReference type="RefSeq" id="WP_198733248.1">
    <property type="nucleotide sequence ID" value="NZ_JAEINH010000004.1"/>
</dbReference>
<sequence>MTEDEGASPSEQPSESSWSVVVIEDDLDVRTLVANLLERAGVTVHTAGTGAAGVDLAARLDPDLVTIDLGLPDMDGYEVAELLRGPDGTRPRFLVLSARAEEIDEDRGAAVGAEAYIAKPFRPKDLREKVLEILRG</sequence>
<name>A0A934IB85_9MICO</name>
<evidence type="ECO:0000259" key="3">
    <source>
        <dbReference type="PROSITE" id="PS50110"/>
    </source>
</evidence>
<reference evidence="4" key="1">
    <citation type="submission" date="2020-12" db="EMBL/GenBank/DDBJ databases">
        <title>Sanguibacter suaedae sp. nov., isolated from Suaeda aralocaspica.</title>
        <authorList>
            <person name="Ma Q."/>
        </authorList>
    </citation>
    <scope>NUCLEOTIDE SEQUENCE</scope>
    <source>
        <strain evidence="4">YZGR15</strain>
    </source>
</reference>
<dbReference type="GO" id="GO:0000160">
    <property type="term" value="P:phosphorelay signal transduction system"/>
    <property type="evidence" value="ECO:0007669"/>
    <property type="project" value="InterPro"/>
</dbReference>
<evidence type="ECO:0000313" key="4">
    <source>
        <dbReference type="EMBL" id="MBI9114696.1"/>
    </source>
</evidence>
<dbReference type="PANTHER" id="PTHR44591">
    <property type="entry name" value="STRESS RESPONSE REGULATOR PROTEIN 1"/>
    <property type="match status" value="1"/>
</dbReference>
<evidence type="ECO:0000313" key="5">
    <source>
        <dbReference type="Proteomes" id="UP000602087"/>
    </source>
</evidence>
<dbReference type="InterPro" id="IPR011006">
    <property type="entry name" value="CheY-like_superfamily"/>
</dbReference>
<protein>
    <submittedName>
        <fullName evidence="4">Response regulator transcription factor</fullName>
    </submittedName>
</protein>
<dbReference type="PROSITE" id="PS50110">
    <property type="entry name" value="RESPONSE_REGULATORY"/>
    <property type="match status" value="1"/>
</dbReference>
<dbReference type="CDD" id="cd17574">
    <property type="entry name" value="REC_OmpR"/>
    <property type="match status" value="1"/>
</dbReference>
<evidence type="ECO:0000256" key="1">
    <source>
        <dbReference type="ARBA" id="ARBA00022553"/>
    </source>
</evidence>
<dbReference type="SMART" id="SM00448">
    <property type="entry name" value="REC"/>
    <property type="match status" value="1"/>
</dbReference>
<dbReference type="PANTHER" id="PTHR44591:SF3">
    <property type="entry name" value="RESPONSE REGULATORY DOMAIN-CONTAINING PROTEIN"/>
    <property type="match status" value="1"/>
</dbReference>